<dbReference type="AlphaFoldDB" id="D3PCN1"/>
<dbReference type="EMBL" id="AP011529">
    <property type="protein sequence ID" value="BAI80354.1"/>
    <property type="molecule type" value="Genomic_DNA"/>
</dbReference>
<keyword evidence="3" id="KW-1185">Reference proteome</keyword>
<accession>D3PCN1</accession>
<evidence type="ECO:0000313" key="2">
    <source>
        <dbReference type="EMBL" id="BAI80354.1"/>
    </source>
</evidence>
<name>D3PCN1_DEFDS</name>
<dbReference type="eggNOG" id="ENOG5032UA8">
    <property type="taxonomic scope" value="Bacteria"/>
</dbReference>
<sequence length="197" mass="21557">MNKKSIVAIVIVFMAFMVSDAMAGPFGLRKGMSLKEIGGKPERIGNGIYKLIKVPKPHSAFEAYIVKVAPKGGLCWIKAIGKDIATSSYGIELKSAFQEMEKKLTAIYGEHETIDDLLPNSIWNEPSDWMMGLIKKERILIAIWDSEKGSHLPSDLKQVGLIAGATSGNTGYIAVEYSFTNKDSCDAELAKQEDDAL</sequence>
<dbReference type="Proteomes" id="UP000001520">
    <property type="component" value="Chromosome"/>
</dbReference>
<dbReference type="OrthoDB" id="8859045at2"/>
<protein>
    <submittedName>
        <fullName evidence="2">Uncharacterized protein</fullName>
    </submittedName>
</protein>
<evidence type="ECO:0000313" key="3">
    <source>
        <dbReference type="Proteomes" id="UP000001520"/>
    </source>
</evidence>
<feature type="chain" id="PRO_5003049161" evidence="1">
    <location>
        <begin position="24"/>
        <end position="197"/>
    </location>
</feature>
<reference evidence="2 3" key="1">
    <citation type="journal article" date="2010" name="DNA Res.">
        <title>Bacterial lifestyle in a deep-sea hydrothermal vent chimney revealed by the genome sequence of the thermophilic bacterium Deferribacter desulfuricans SSM1.</title>
        <authorList>
            <person name="Takaki Y."/>
            <person name="Shimamura S."/>
            <person name="Nakagawa S."/>
            <person name="Fukuhara Y."/>
            <person name="Horikawa H."/>
            <person name="Ankai A."/>
            <person name="Harada T."/>
            <person name="Hosoyama A."/>
            <person name="Oguchi A."/>
            <person name="Fukui S."/>
            <person name="Fujita N."/>
            <person name="Takami H."/>
            <person name="Takai K."/>
        </authorList>
    </citation>
    <scope>NUCLEOTIDE SEQUENCE [LARGE SCALE GENOMIC DNA]</scope>
    <source>
        <strain evidence="3">DSM 14783 / JCM 11476 / NBRC 101012 / SSM1</strain>
    </source>
</reference>
<gene>
    <name evidence="2" type="ordered locus">DEFDS_0878</name>
</gene>
<dbReference type="KEGG" id="ddf:DEFDS_0878"/>
<dbReference type="RefSeq" id="WP_013007601.1">
    <property type="nucleotide sequence ID" value="NC_013939.1"/>
</dbReference>
<organism evidence="2 3">
    <name type="scientific">Deferribacter desulfuricans (strain DSM 14783 / JCM 11476 / NBRC 101012 / SSM1)</name>
    <dbReference type="NCBI Taxonomy" id="639282"/>
    <lineage>
        <taxon>Bacteria</taxon>
        <taxon>Pseudomonadati</taxon>
        <taxon>Deferribacterota</taxon>
        <taxon>Deferribacteres</taxon>
        <taxon>Deferribacterales</taxon>
        <taxon>Deferribacteraceae</taxon>
        <taxon>Deferribacter</taxon>
    </lineage>
</organism>
<evidence type="ECO:0000256" key="1">
    <source>
        <dbReference type="SAM" id="SignalP"/>
    </source>
</evidence>
<proteinExistence type="predicted"/>
<dbReference type="STRING" id="639282.DEFDS_0878"/>
<keyword evidence="1" id="KW-0732">Signal</keyword>
<feature type="signal peptide" evidence="1">
    <location>
        <begin position="1"/>
        <end position="23"/>
    </location>
</feature>
<dbReference type="HOGENOM" id="CLU_061765_1_0_0"/>